<evidence type="ECO:0000256" key="1">
    <source>
        <dbReference type="ARBA" id="ARBA00022603"/>
    </source>
</evidence>
<dbReference type="Proteomes" id="UP000185596">
    <property type="component" value="Unassembled WGS sequence"/>
</dbReference>
<keyword evidence="3" id="KW-0949">S-adenosyl-L-methionine</keyword>
<comment type="caution">
    <text evidence="4">The sequence shown here is derived from an EMBL/GenBank/DDBJ whole genome shotgun (WGS) entry which is preliminary data.</text>
</comment>
<gene>
    <name evidence="4" type="ORF">BU204_10425</name>
</gene>
<protein>
    <recommendedName>
        <fullName evidence="6">SAM-dependent methyltransferase</fullName>
    </recommendedName>
</protein>
<name>A0A1Q8CTE5_9PSEU</name>
<dbReference type="Gene3D" id="3.40.50.150">
    <property type="entry name" value="Vaccinia Virus protein VP39"/>
    <property type="match status" value="1"/>
</dbReference>
<dbReference type="AlphaFoldDB" id="A0A1Q8CTE5"/>
<proteinExistence type="predicted"/>
<dbReference type="InterPro" id="IPR002935">
    <property type="entry name" value="SAM_O-MeTrfase"/>
</dbReference>
<dbReference type="Pfam" id="PF01596">
    <property type="entry name" value="Methyltransf_3"/>
    <property type="match status" value="1"/>
</dbReference>
<evidence type="ECO:0000313" key="5">
    <source>
        <dbReference type="Proteomes" id="UP000185596"/>
    </source>
</evidence>
<dbReference type="PANTHER" id="PTHR10509:SF14">
    <property type="entry name" value="CAFFEOYL-COA O-METHYLTRANSFERASE 3-RELATED"/>
    <property type="match status" value="1"/>
</dbReference>
<keyword evidence="2" id="KW-0808">Transferase</keyword>
<dbReference type="STRING" id="1912961.BU204_10425"/>
<dbReference type="CDD" id="cd02440">
    <property type="entry name" value="AdoMet_MTases"/>
    <property type="match status" value="1"/>
</dbReference>
<organism evidence="4 5">
    <name type="scientific">Actinophytocola xanthii</name>
    <dbReference type="NCBI Taxonomy" id="1912961"/>
    <lineage>
        <taxon>Bacteria</taxon>
        <taxon>Bacillati</taxon>
        <taxon>Actinomycetota</taxon>
        <taxon>Actinomycetes</taxon>
        <taxon>Pseudonocardiales</taxon>
        <taxon>Pseudonocardiaceae</taxon>
    </lineage>
</organism>
<dbReference type="SUPFAM" id="SSF53335">
    <property type="entry name" value="S-adenosyl-L-methionine-dependent methyltransferases"/>
    <property type="match status" value="1"/>
</dbReference>
<evidence type="ECO:0000256" key="3">
    <source>
        <dbReference type="ARBA" id="ARBA00022691"/>
    </source>
</evidence>
<dbReference type="GO" id="GO:0032259">
    <property type="term" value="P:methylation"/>
    <property type="evidence" value="ECO:0007669"/>
    <property type="project" value="UniProtKB-KW"/>
</dbReference>
<sequence>MTEHPGMSSRLRDYLLAHAEPPTPAQRGLIEATAALGDVGRPRIAHEQGVFLTLLAQAIDATLVVEFGTFTGYSTLALARGLAAGSVVYTNDVSSEWTCVARQAWAEAGVLHRIRQHVGPIAGWLGALSDQPLIDLALIDLAAIATGDHIDCWEALVPRMRPGGMLLTSRSLCAGEVGQDQPTGAAPAVREFNAHVLSDERVSSVLLPVGDGLTLARRRTDFLGMRPE</sequence>
<dbReference type="GO" id="GO:0008757">
    <property type="term" value="F:S-adenosylmethionine-dependent methyltransferase activity"/>
    <property type="evidence" value="ECO:0007669"/>
    <property type="project" value="TreeGrafter"/>
</dbReference>
<dbReference type="InterPro" id="IPR029063">
    <property type="entry name" value="SAM-dependent_MTases_sf"/>
</dbReference>
<evidence type="ECO:0008006" key="6">
    <source>
        <dbReference type="Google" id="ProtNLM"/>
    </source>
</evidence>
<dbReference type="PROSITE" id="PS51682">
    <property type="entry name" value="SAM_OMT_I"/>
    <property type="match status" value="1"/>
</dbReference>
<keyword evidence="5" id="KW-1185">Reference proteome</keyword>
<reference evidence="4 5" key="1">
    <citation type="submission" date="2016-12" db="EMBL/GenBank/DDBJ databases">
        <title>The draft genome sequence of Actinophytocola sp. 11-183.</title>
        <authorList>
            <person name="Wang W."/>
            <person name="Yuan L."/>
        </authorList>
    </citation>
    <scope>NUCLEOTIDE SEQUENCE [LARGE SCALE GENOMIC DNA]</scope>
    <source>
        <strain evidence="4 5">11-183</strain>
    </source>
</reference>
<dbReference type="InterPro" id="IPR050362">
    <property type="entry name" value="Cation-dep_OMT"/>
</dbReference>
<dbReference type="PANTHER" id="PTHR10509">
    <property type="entry name" value="O-METHYLTRANSFERASE-RELATED"/>
    <property type="match status" value="1"/>
</dbReference>
<dbReference type="GO" id="GO:0008171">
    <property type="term" value="F:O-methyltransferase activity"/>
    <property type="evidence" value="ECO:0007669"/>
    <property type="project" value="InterPro"/>
</dbReference>
<keyword evidence="1" id="KW-0489">Methyltransferase</keyword>
<evidence type="ECO:0000313" key="4">
    <source>
        <dbReference type="EMBL" id="OLF17623.1"/>
    </source>
</evidence>
<dbReference type="EMBL" id="MSIE01000015">
    <property type="protein sequence ID" value="OLF17623.1"/>
    <property type="molecule type" value="Genomic_DNA"/>
</dbReference>
<accession>A0A1Q8CTE5</accession>
<evidence type="ECO:0000256" key="2">
    <source>
        <dbReference type="ARBA" id="ARBA00022679"/>
    </source>
</evidence>